<proteinExistence type="predicted"/>
<evidence type="ECO:0000313" key="2">
    <source>
        <dbReference type="Proteomes" id="UP000694941"/>
    </source>
</evidence>
<protein>
    <submittedName>
        <fullName evidence="3">Uncharacterized protein LOC111088284</fullName>
    </submittedName>
</protein>
<accession>A0ABM1TCQ8</accession>
<organism evidence="2 3">
    <name type="scientific">Limulus polyphemus</name>
    <name type="common">Atlantic horseshoe crab</name>
    <dbReference type="NCBI Taxonomy" id="6850"/>
    <lineage>
        <taxon>Eukaryota</taxon>
        <taxon>Metazoa</taxon>
        <taxon>Ecdysozoa</taxon>
        <taxon>Arthropoda</taxon>
        <taxon>Chelicerata</taxon>
        <taxon>Merostomata</taxon>
        <taxon>Xiphosura</taxon>
        <taxon>Limulidae</taxon>
        <taxon>Limulus</taxon>
    </lineage>
</organism>
<dbReference type="Proteomes" id="UP000694941">
    <property type="component" value="Unplaced"/>
</dbReference>
<name>A0ABM1TCQ8_LIMPO</name>
<evidence type="ECO:0000313" key="3">
    <source>
        <dbReference type="RefSeq" id="XP_022253664.1"/>
    </source>
</evidence>
<gene>
    <name evidence="3" type="primary">LOC111088284</name>
</gene>
<reference evidence="3" key="1">
    <citation type="submission" date="2025-08" db="UniProtKB">
        <authorList>
            <consortium name="RefSeq"/>
        </authorList>
    </citation>
    <scope>IDENTIFICATION</scope>
    <source>
        <tissue evidence="3">Muscle</tissue>
    </source>
</reference>
<sequence>MTEKMLCNFKEGIIIMLDDTLKGITKRKLTVMDDLIYNLKRIRIGILEHQTLHTEGNQVEREVVSLEERSSQIICELGVMKEEWEENYNEVPVKTENTFVRVKSDEPGDTQQDEIISELSENDDKDFKDEVLSVKKGKEIQDDYQQVGSGSETFPGK</sequence>
<keyword evidence="2" id="KW-1185">Reference proteome</keyword>
<dbReference type="GeneID" id="111088284"/>
<feature type="compositionally biased region" description="Acidic residues" evidence="1">
    <location>
        <begin position="107"/>
        <end position="124"/>
    </location>
</feature>
<evidence type="ECO:0000256" key="1">
    <source>
        <dbReference type="SAM" id="MobiDB-lite"/>
    </source>
</evidence>
<feature type="region of interest" description="Disordered" evidence="1">
    <location>
        <begin position="102"/>
        <end position="128"/>
    </location>
</feature>
<dbReference type="RefSeq" id="XP_022253664.1">
    <property type="nucleotide sequence ID" value="XM_022397956.1"/>
</dbReference>